<dbReference type="GO" id="GO:0003677">
    <property type="term" value="F:DNA binding"/>
    <property type="evidence" value="ECO:0007669"/>
    <property type="project" value="UniProtKB-KW"/>
</dbReference>
<feature type="region of interest" description="Disordered" evidence="4">
    <location>
        <begin position="204"/>
        <end position="223"/>
    </location>
</feature>
<evidence type="ECO:0000256" key="4">
    <source>
        <dbReference type="SAM" id="MobiDB-lite"/>
    </source>
</evidence>
<feature type="domain" description="HTH gntR-type" evidence="5">
    <location>
        <begin position="9"/>
        <end position="77"/>
    </location>
</feature>
<dbReference type="AlphaFoldDB" id="A0AA35CJI0"/>
<evidence type="ECO:0000259" key="5">
    <source>
        <dbReference type="PROSITE" id="PS50949"/>
    </source>
</evidence>
<dbReference type="PROSITE" id="PS50949">
    <property type="entry name" value="HTH_GNTR"/>
    <property type="match status" value="1"/>
</dbReference>
<evidence type="ECO:0000313" key="7">
    <source>
        <dbReference type="EMBL" id="BDG59619.1"/>
    </source>
</evidence>
<dbReference type="Pfam" id="PF02080">
    <property type="entry name" value="TrkA_C"/>
    <property type="match status" value="1"/>
</dbReference>
<dbReference type="InterPro" id="IPR036388">
    <property type="entry name" value="WH-like_DNA-bd_sf"/>
</dbReference>
<evidence type="ECO:0000256" key="1">
    <source>
        <dbReference type="ARBA" id="ARBA00023015"/>
    </source>
</evidence>
<dbReference type="GO" id="GO:0006813">
    <property type="term" value="P:potassium ion transport"/>
    <property type="evidence" value="ECO:0007669"/>
    <property type="project" value="InterPro"/>
</dbReference>
<organism evidence="7 8">
    <name type="scientific">Caldinitratiruptor microaerophilus</name>
    <dbReference type="NCBI Taxonomy" id="671077"/>
    <lineage>
        <taxon>Bacteria</taxon>
        <taxon>Bacillati</taxon>
        <taxon>Bacillota</taxon>
        <taxon>Clostridia</taxon>
        <taxon>Eubacteriales</taxon>
        <taxon>Symbiobacteriaceae</taxon>
        <taxon>Caldinitratiruptor</taxon>
    </lineage>
</organism>
<dbReference type="SUPFAM" id="SSF46785">
    <property type="entry name" value="Winged helix' DNA-binding domain"/>
    <property type="match status" value="1"/>
</dbReference>
<dbReference type="InterPro" id="IPR006037">
    <property type="entry name" value="RCK_C"/>
</dbReference>
<dbReference type="Gene3D" id="3.30.70.1450">
    <property type="entry name" value="Regulator of K+ conductance, C-terminal domain"/>
    <property type="match status" value="1"/>
</dbReference>
<evidence type="ECO:0000313" key="8">
    <source>
        <dbReference type="Proteomes" id="UP001163687"/>
    </source>
</evidence>
<dbReference type="Proteomes" id="UP001163687">
    <property type="component" value="Chromosome"/>
</dbReference>
<dbReference type="InterPro" id="IPR050144">
    <property type="entry name" value="AAE_transporter"/>
</dbReference>
<keyword evidence="8" id="KW-1185">Reference proteome</keyword>
<keyword evidence="3" id="KW-0804">Transcription</keyword>
<dbReference type="GO" id="GO:0008324">
    <property type="term" value="F:monoatomic cation transmembrane transporter activity"/>
    <property type="evidence" value="ECO:0007669"/>
    <property type="project" value="InterPro"/>
</dbReference>
<sequence>MSKRERPVPPRYEEIAVDLARRIVDYEYREGERVLGRSHLAGTYKVSPETVRRAIAILHDRGVVRAVPGSGIRIVSRQAAVEYLESLRTRSAIVELQEQVADLLAQRREIDEKLEDACTRLAALAGRALAAARRVEEVTIPAGSWLAGRTLGESRLRNISGATVIAVVRGTEEYYSPSPDFTFAAGDLLLIVGPETARERLEKALALPEPPPGAVSTDGAPVP</sequence>
<dbReference type="InterPro" id="IPR036721">
    <property type="entry name" value="RCK_C_sf"/>
</dbReference>
<evidence type="ECO:0000259" key="6">
    <source>
        <dbReference type="PROSITE" id="PS51202"/>
    </source>
</evidence>
<dbReference type="GO" id="GO:0003700">
    <property type="term" value="F:DNA-binding transcription factor activity"/>
    <property type="evidence" value="ECO:0007669"/>
    <property type="project" value="InterPro"/>
</dbReference>
<dbReference type="EMBL" id="AP025628">
    <property type="protein sequence ID" value="BDG59619.1"/>
    <property type="molecule type" value="Genomic_DNA"/>
</dbReference>
<dbReference type="Gene3D" id="1.10.10.10">
    <property type="entry name" value="Winged helix-like DNA-binding domain superfamily/Winged helix DNA-binding domain"/>
    <property type="match status" value="1"/>
</dbReference>
<keyword evidence="1" id="KW-0805">Transcription regulation</keyword>
<name>A0AA35CJI0_9FIRM</name>
<dbReference type="InterPro" id="IPR000524">
    <property type="entry name" value="Tscrpt_reg_HTH_GntR"/>
</dbReference>
<dbReference type="SUPFAM" id="SSF116726">
    <property type="entry name" value="TrkA C-terminal domain-like"/>
    <property type="match status" value="1"/>
</dbReference>
<gene>
    <name evidence="7" type="ORF">caldi_07090</name>
</gene>
<dbReference type="SMART" id="SM00345">
    <property type="entry name" value="HTH_GNTR"/>
    <property type="match status" value="1"/>
</dbReference>
<dbReference type="CDD" id="cd07377">
    <property type="entry name" value="WHTH_GntR"/>
    <property type="match status" value="1"/>
</dbReference>
<accession>A0AA35CJI0</accession>
<feature type="domain" description="RCK C-terminal" evidence="6">
    <location>
        <begin position="119"/>
        <end position="207"/>
    </location>
</feature>
<dbReference type="KEGG" id="cmic:caldi_07090"/>
<dbReference type="PANTHER" id="PTHR30445">
    <property type="entry name" value="K(+)_H(+) ANTIPORTER SUBUNIT KHTT"/>
    <property type="match status" value="1"/>
</dbReference>
<dbReference type="PROSITE" id="PS51202">
    <property type="entry name" value="RCK_C"/>
    <property type="match status" value="1"/>
</dbReference>
<proteinExistence type="predicted"/>
<keyword evidence="2" id="KW-0238">DNA-binding</keyword>
<dbReference type="InterPro" id="IPR036390">
    <property type="entry name" value="WH_DNA-bd_sf"/>
</dbReference>
<dbReference type="PANTHER" id="PTHR30445:SF8">
    <property type="entry name" value="K(+)_H(+) ANTIPORTER SUBUNIT KHTT"/>
    <property type="match status" value="1"/>
</dbReference>
<evidence type="ECO:0000256" key="2">
    <source>
        <dbReference type="ARBA" id="ARBA00023125"/>
    </source>
</evidence>
<protein>
    <submittedName>
        <fullName evidence="7">Transcriptional regulator</fullName>
    </submittedName>
</protein>
<dbReference type="RefSeq" id="WP_264843733.1">
    <property type="nucleotide sequence ID" value="NZ_AP025628.1"/>
</dbReference>
<reference evidence="7" key="1">
    <citation type="submission" date="2022-03" db="EMBL/GenBank/DDBJ databases">
        <title>Complete genome sequence of Caldinitratiruptor microaerophilus.</title>
        <authorList>
            <person name="Mukaiyama R."/>
            <person name="Nishiyama T."/>
            <person name="Ueda K."/>
        </authorList>
    </citation>
    <scope>NUCLEOTIDE SEQUENCE</scope>
    <source>
        <strain evidence="7">JCM 16183</strain>
    </source>
</reference>
<evidence type="ECO:0000256" key="3">
    <source>
        <dbReference type="ARBA" id="ARBA00023163"/>
    </source>
</evidence>
<dbReference type="Pfam" id="PF00392">
    <property type="entry name" value="GntR"/>
    <property type="match status" value="1"/>
</dbReference>